<name>A0AAV2EEQ6_9ROSI</name>
<dbReference type="PRINTS" id="PR00080">
    <property type="entry name" value="SDRFAMILY"/>
</dbReference>
<dbReference type="Proteomes" id="UP001497516">
    <property type="component" value="Chromosome 4"/>
</dbReference>
<evidence type="ECO:0000256" key="2">
    <source>
        <dbReference type="ARBA" id="ARBA00006484"/>
    </source>
</evidence>
<evidence type="ECO:0000256" key="5">
    <source>
        <dbReference type="ARBA" id="ARBA00023002"/>
    </source>
</evidence>
<keyword evidence="9" id="KW-1185">Reference proteome</keyword>
<dbReference type="GO" id="GO:0005829">
    <property type="term" value="C:cytosol"/>
    <property type="evidence" value="ECO:0007669"/>
    <property type="project" value="TreeGrafter"/>
</dbReference>
<evidence type="ECO:0000256" key="7">
    <source>
        <dbReference type="SAM" id="Phobius"/>
    </source>
</evidence>
<reference evidence="8 9" key="1">
    <citation type="submission" date="2024-04" db="EMBL/GenBank/DDBJ databases">
        <authorList>
            <person name="Fracassetti M."/>
        </authorList>
    </citation>
    <scope>NUCLEOTIDE SEQUENCE [LARGE SCALE GENOMIC DNA]</scope>
</reference>
<dbReference type="GO" id="GO:0016020">
    <property type="term" value="C:membrane"/>
    <property type="evidence" value="ECO:0007669"/>
    <property type="project" value="UniProtKB-SubCell"/>
</dbReference>
<dbReference type="AlphaFoldDB" id="A0AAV2EEQ6"/>
<keyword evidence="4" id="KW-0735">Signal-anchor</keyword>
<dbReference type="GO" id="GO:0016491">
    <property type="term" value="F:oxidoreductase activity"/>
    <property type="evidence" value="ECO:0007669"/>
    <property type="project" value="UniProtKB-KW"/>
</dbReference>
<dbReference type="InterPro" id="IPR036291">
    <property type="entry name" value="NAD(P)-bd_dom_sf"/>
</dbReference>
<evidence type="ECO:0000313" key="8">
    <source>
        <dbReference type="EMBL" id="CAL1384237.1"/>
    </source>
</evidence>
<dbReference type="PRINTS" id="PR00081">
    <property type="entry name" value="GDHRDH"/>
</dbReference>
<organism evidence="8 9">
    <name type="scientific">Linum trigynum</name>
    <dbReference type="NCBI Taxonomy" id="586398"/>
    <lineage>
        <taxon>Eukaryota</taxon>
        <taxon>Viridiplantae</taxon>
        <taxon>Streptophyta</taxon>
        <taxon>Embryophyta</taxon>
        <taxon>Tracheophyta</taxon>
        <taxon>Spermatophyta</taxon>
        <taxon>Magnoliopsida</taxon>
        <taxon>eudicotyledons</taxon>
        <taxon>Gunneridae</taxon>
        <taxon>Pentapetalae</taxon>
        <taxon>rosids</taxon>
        <taxon>fabids</taxon>
        <taxon>Malpighiales</taxon>
        <taxon>Linaceae</taxon>
        <taxon>Linum</taxon>
    </lineage>
</organism>
<evidence type="ECO:0000256" key="4">
    <source>
        <dbReference type="ARBA" id="ARBA00022968"/>
    </source>
</evidence>
<dbReference type="InterPro" id="IPR002347">
    <property type="entry name" value="SDR_fam"/>
</dbReference>
<keyword evidence="7" id="KW-0812">Transmembrane</keyword>
<gene>
    <name evidence="8" type="ORF">LTRI10_LOCUS25457</name>
</gene>
<keyword evidence="5" id="KW-0560">Oxidoreductase</keyword>
<keyword evidence="7" id="KW-1133">Transmembrane helix</keyword>
<evidence type="ECO:0000256" key="1">
    <source>
        <dbReference type="ARBA" id="ARBA00004606"/>
    </source>
</evidence>
<dbReference type="InterPro" id="IPR020904">
    <property type="entry name" value="Sc_DH/Rdtase_CS"/>
</dbReference>
<comment type="subcellular location">
    <subcellularLocation>
        <location evidence="1">Membrane</location>
        <topology evidence="1">Single-pass type II membrane protein</topology>
    </subcellularLocation>
</comment>
<evidence type="ECO:0000256" key="3">
    <source>
        <dbReference type="ARBA" id="ARBA00022857"/>
    </source>
</evidence>
<comment type="similarity">
    <text evidence="2 6">Belongs to the short-chain dehydrogenases/reductases (SDR) family.</text>
</comment>
<dbReference type="Pfam" id="PF00106">
    <property type="entry name" value="adh_short"/>
    <property type="match status" value="1"/>
</dbReference>
<evidence type="ECO:0000256" key="6">
    <source>
        <dbReference type="RuleBase" id="RU000363"/>
    </source>
</evidence>
<sequence length="309" mass="34778">MDVYQRILNIALPPLVWLTVFVMLPWLFAFRAFQFVLKRSLWYENVSGKVVVITGASSGIGEHLTYEYARRRARLAIAARREDRLQCVAAKARQLGSPDVIFIRTDVSKFEDCRKLIQETVDHFGRLDHLVNNAGITKLSWFEEFTPVSEFQNVMNINFWGAAYCTQFAVPHLRKTRGKIVAVSSVSGRMASPKMGFYSASKSAMISLFEGLRVEVGSEIGITIVTPGLITSEMTEAEEVQAEPFVKFIPPETPGTCAKAIVNGVCRGDRYLTEPSWMRMFYLLKFACPEVMELCNQLIIANLNGKKVA</sequence>
<feature type="transmembrane region" description="Helical" evidence="7">
    <location>
        <begin position="15"/>
        <end position="33"/>
    </location>
</feature>
<dbReference type="PANTHER" id="PTHR43391">
    <property type="entry name" value="RETINOL DEHYDROGENASE-RELATED"/>
    <property type="match status" value="1"/>
</dbReference>
<proteinExistence type="inferred from homology"/>
<keyword evidence="7" id="KW-0472">Membrane</keyword>
<accession>A0AAV2EEQ6</accession>
<dbReference type="Gene3D" id="3.40.50.720">
    <property type="entry name" value="NAD(P)-binding Rossmann-like Domain"/>
    <property type="match status" value="1"/>
</dbReference>
<dbReference type="EMBL" id="OZ034817">
    <property type="protein sequence ID" value="CAL1384237.1"/>
    <property type="molecule type" value="Genomic_DNA"/>
</dbReference>
<dbReference type="PANTHER" id="PTHR43391:SF76">
    <property type="entry name" value="11-BETA-HYDROXYSTEROID DEHYDROGENASE-LIKE 2-RELATED"/>
    <property type="match status" value="1"/>
</dbReference>
<protein>
    <submittedName>
        <fullName evidence="8">Uncharacterized protein</fullName>
    </submittedName>
</protein>
<dbReference type="NCBIfam" id="NF004825">
    <property type="entry name" value="PRK06181.1"/>
    <property type="match status" value="1"/>
</dbReference>
<dbReference type="SUPFAM" id="SSF51735">
    <property type="entry name" value="NAD(P)-binding Rossmann-fold domains"/>
    <property type="match status" value="1"/>
</dbReference>
<keyword evidence="3" id="KW-0521">NADP</keyword>
<dbReference type="PROSITE" id="PS00061">
    <property type="entry name" value="ADH_SHORT"/>
    <property type="match status" value="1"/>
</dbReference>
<evidence type="ECO:0000313" key="9">
    <source>
        <dbReference type="Proteomes" id="UP001497516"/>
    </source>
</evidence>